<dbReference type="PANTHER" id="PTHR47926">
    <property type="entry name" value="PENTATRICOPEPTIDE REPEAT-CONTAINING PROTEIN"/>
    <property type="match status" value="1"/>
</dbReference>
<feature type="repeat" description="PPR" evidence="10">
    <location>
        <begin position="236"/>
        <end position="270"/>
    </location>
</feature>
<dbReference type="InterPro" id="IPR008271">
    <property type="entry name" value="Ser/Thr_kinase_AS"/>
</dbReference>
<evidence type="ECO:0000256" key="9">
    <source>
        <dbReference type="ARBA" id="ARBA00048679"/>
    </source>
</evidence>
<feature type="domain" description="Protein kinase" evidence="13">
    <location>
        <begin position="763"/>
        <end position="1040"/>
    </location>
</feature>
<evidence type="ECO:0000256" key="5">
    <source>
        <dbReference type="ARBA" id="ARBA00022741"/>
    </source>
</evidence>
<dbReference type="AlphaFoldDB" id="A0AAN7FJI5"/>
<feature type="repeat" description="PPR" evidence="10">
    <location>
        <begin position="337"/>
        <end position="371"/>
    </location>
</feature>
<evidence type="ECO:0000256" key="12">
    <source>
        <dbReference type="SAM" id="MobiDB-lite"/>
    </source>
</evidence>
<dbReference type="FunFam" id="1.25.40.10:FF:000090">
    <property type="entry name" value="Pentatricopeptide repeat-containing protein, chloroplastic"/>
    <property type="match status" value="1"/>
</dbReference>
<evidence type="ECO:0000256" key="10">
    <source>
        <dbReference type="PROSITE-ProRule" id="PRU00708"/>
    </source>
</evidence>
<dbReference type="PROSITE" id="PS00107">
    <property type="entry name" value="PROTEIN_KINASE_ATP"/>
    <property type="match status" value="1"/>
</dbReference>
<evidence type="ECO:0000256" key="3">
    <source>
        <dbReference type="ARBA" id="ARBA00022679"/>
    </source>
</evidence>
<evidence type="ECO:0000256" key="4">
    <source>
        <dbReference type="ARBA" id="ARBA00022737"/>
    </source>
</evidence>
<comment type="catalytic activity">
    <reaction evidence="8">
        <text>L-threonyl-[protein] + ATP = O-phospho-L-threonyl-[protein] + ADP + H(+)</text>
        <dbReference type="Rhea" id="RHEA:46608"/>
        <dbReference type="Rhea" id="RHEA-COMP:11060"/>
        <dbReference type="Rhea" id="RHEA-COMP:11605"/>
        <dbReference type="ChEBI" id="CHEBI:15378"/>
        <dbReference type="ChEBI" id="CHEBI:30013"/>
        <dbReference type="ChEBI" id="CHEBI:30616"/>
        <dbReference type="ChEBI" id="CHEBI:61977"/>
        <dbReference type="ChEBI" id="CHEBI:456216"/>
        <dbReference type="EC" id="2.7.11.1"/>
    </reaction>
</comment>
<dbReference type="FunFam" id="1.25.40.10:FF:000351">
    <property type="entry name" value="Pentatricopeptide repeat-containing protein"/>
    <property type="match status" value="1"/>
</dbReference>
<dbReference type="Pfam" id="PF01535">
    <property type="entry name" value="PPR"/>
    <property type="match status" value="4"/>
</dbReference>
<keyword evidence="15" id="KW-1185">Reference proteome</keyword>
<keyword evidence="6" id="KW-0418">Kinase</keyword>
<dbReference type="FunFam" id="1.10.510.10:FF:000300">
    <property type="entry name" value="Calmodulin-binding receptor-like cytoplasmic kinase 3"/>
    <property type="match status" value="1"/>
</dbReference>
<feature type="non-terminal residue" evidence="14">
    <location>
        <position position="1051"/>
    </location>
</feature>
<dbReference type="Gene3D" id="1.25.40.10">
    <property type="entry name" value="Tetratricopeptide repeat domain"/>
    <property type="match status" value="4"/>
</dbReference>
<feature type="compositionally biased region" description="Basic and acidic residues" evidence="12">
    <location>
        <begin position="718"/>
        <end position="727"/>
    </location>
</feature>
<dbReference type="FunFam" id="3.30.200.20:FF:001335">
    <property type="entry name" value="Calmodulin-binding receptor-like cytoplasmic kinase 2"/>
    <property type="match status" value="1"/>
</dbReference>
<reference evidence="14 15" key="1">
    <citation type="journal article" date="2023" name="G3 (Bethesda)">
        <title>A haplotype-resolved chromosome-scale genome for Quercus rubra L. provides insights into the genetics of adaptive traits for red oak species.</title>
        <authorList>
            <person name="Kapoor B."/>
            <person name="Jenkins J."/>
            <person name="Schmutz J."/>
            <person name="Zhebentyayeva T."/>
            <person name="Kuelheim C."/>
            <person name="Coggeshall M."/>
            <person name="Heim C."/>
            <person name="Lasky J.R."/>
            <person name="Leites L."/>
            <person name="Islam-Faridi N."/>
            <person name="Romero-Severson J."/>
            <person name="DeLeo V.L."/>
            <person name="Lucas S.M."/>
            <person name="Lazic D."/>
            <person name="Gailing O."/>
            <person name="Carlson J."/>
            <person name="Staton M."/>
        </authorList>
    </citation>
    <scope>NUCLEOTIDE SEQUENCE [LARGE SCALE GENOMIC DNA]</scope>
    <source>
        <strain evidence="14">Pseudo-F2</strain>
    </source>
</reference>
<dbReference type="Pfam" id="PF13041">
    <property type="entry name" value="PPR_2"/>
    <property type="match status" value="2"/>
</dbReference>
<evidence type="ECO:0000259" key="13">
    <source>
        <dbReference type="PROSITE" id="PS50011"/>
    </source>
</evidence>
<dbReference type="CDD" id="cd14066">
    <property type="entry name" value="STKc_IRAK"/>
    <property type="match status" value="1"/>
</dbReference>
<dbReference type="EMBL" id="JAXUIC010000004">
    <property type="protein sequence ID" value="KAK4593777.1"/>
    <property type="molecule type" value="Genomic_DNA"/>
</dbReference>
<dbReference type="PANTHER" id="PTHR47926:SF511">
    <property type="entry name" value="PENTATRICOPEPTIDE REPEAT-CONTAINING PROTEIN"/>
    <property type="match status" value="1"/>
</dbReference>
<organism evidence="14 15">
    <name type="scientific">Quercus rubra</name>
    <name type="common">Northern red oak</name>
    <name type="synonym">Quercus borealis</name>
    <dbReference type="NCBI Taxonomy" id="3512"/>
    <lineage>
        <taxon>Eukaryota</taxon>
        <taxon>Viridiplantae</taxon>
        <taxon>Streptophyta</taxon>
        <taxon>Embryophyta</taxon>
        <taxon>Tracheophyta</taxon>
        <taxon>Spermatophyta</taxon>
        <taxon>Magnoliopsida</taxon>
        <taxon>eudicotyledons</taxon>
        <taxon>Gunneridae</taxon>
        <taxon>Pentapetalae</taxon>
        <taxon>rosids</taxon>
        <taxon>fabids</taxon>
        <taxon>Fagales</taxon>
        <taxon>Fagaceae</taxon>
        <taxon>Quercus</taxon>
    </lineage>
</organism>
<dbReference type="InterPro" id="IPR017441">
    <property type="entry name" value="Protein_kinase_ATP_BS"/>
</dbReference>
<dbReference type="InterPro" id="IPR011990">
    <property type="entry name" value="TPR-like_helical_dom_sf"/>
</dbReference>
<dbReference type="InterPro" id="IPR011009">
    <property type="entry name" value="Kinase-like_dom_sf"/>
</dbReference>
<dbReference type="InterPro" id="IPR000719">
    <property type="entry name" value="Prot_kinase_dom"/>
</dbReference>
<feature type="region of interest" description="Disordered" evidence="12">
    <location>
        <begin position="640"/>
        <end position="676"/>
    </location>
</feature>
<dbReference type="InterPro" id="IPR046848">
    <property type="entry name" value="E_motif"/>
</dbReference>
<dbReference type="Pfam" id="PF20431">
    <property type="entry name" value="E_motif"/>
    <property type="match status" value="1"/>
</dbReference>
<evidence type="ECO:0000313" key="15">
    <source>
        <dbReference type="Proteomes" id="UP001324115"/>
    </source>
</evidence>
<feature type="compositionally biased region" description="Low complexity" evidence="12">
    <location>
        <begin position="642"/>
        <end position="676"/>
    </location>
</feature>
<keyword evidence="7 11" id="KW-0067">ATP-binding</keyword>
<dbReference type="GO" id="GO:0003723">
    <property type="term" value="F:RNA binding"/>
    <property type="evidence" value="ECO:0007669"/>
    <property type="project" value="InterPro"/>
</dbReference>
<dbReference type="SMART" id="SM00220">
    <property type="entry name" value="S_TKc"/>
    <property type="match status" value="1"/>
</dbReference>
<dbReference type="Gene3D" id="3.30.200.20">
    <property type="entry name" value="Phosphorylase Kinase, domain 1"/>
    <property type="match status" value="1"/>
</dbReference>
<dbReference type="Pfam" id="PF00069">
    <property type="entry name" value="Pkinase"/>
    <property type="match status" value="1"/>
</dbReference>
<evidence type="ECO:0000256" key="8">
    <source>
        <dbReference type="ARBA" id="ARBA00047899"/>
    </source>
</evidence>
<accession>A0AAN7FJI5</accession>
<dbReference type="EC" id="2.7.11.1" evidence="1"/>
<dbReference type="InterPro" id="IPR046960">
    <property type="entry name" value="PPR_At4g14850-like_plant"/>
</dbReference>
<evidence type="ECO:0000256" key="7">
    <source>
        <dbReference type="ARBA" id="ARBA00022840"/>
    </source>
</evidence>
<dbReference type="Proteomes" id="UP001324115">
    <property type="component" value="Unassembled WGS sequence"/>
</dbReference>
<comment type="caution">
    <text evidence="14">The sequence shown here is derived from an EMBL/GenBank/DDBJ whole genome shotgun (WGS) entry which is preliminary data.</text>
</comment>
<dbReference type="PROSITE" id="PS50011">
    <property type="entry name" value="PROTEIN_KINASE_DOM"/>
    <property type="match status" value="1"/>
</dbReference>
<evidence type="ECO:0000313" key="14">
    <source>
        <dbReference type="EMBL" id="KAK4593777.1"/>
    </source>
</evidence>
<dbReference type="GO" id="GO:0009451">
    <property type="term" value="P:RNA modification"/>
    <property type="evidence" value="ECO:0007669"/>
    <property type="project" value="InterPro"/>
</dbReference>
<protein>
    <recommendedName>
        <fullName evidence="1">non-specific serine/threonine protein kinase</fullName>
        <ecNumber evidence="1">2.7.11.1</ecNumber>
    </recommendedName>
</protein>
<name>A0AAN7FJI5_QUERU</name>
<keyword evidence="4" id="KW-0677">Repeat</keyword>
<evidence type="ECO:0000256" key="1">
    <source>
        <dbReference type="ARBA" id="ARBA00012513"/>
    </source>
</evidence>
<feature type="region of interest" description="Disordered" evidence="12">
    <location>
        <begin position="718"/>
        <end position="745"/>
    </location>
</feature>
<dbReference type="GO" id="GO:0005524">
    <property type="term" value="F:ATP binding"/>
    <property type="evidence" value="ECO:0007669"/>
    <property type="project" value="UniProtKB-UniRule"/>
</dbReference>
<dbReference type="Gene3D" id="1.10.510.10">
    <property type="entry name" value="Transferase(Phosphotransferase) domain 1"/>
    <property type="match status" value="1"/>
</dbReference>
<keyword evidence="2" id="KW-0723">Serine/threonine-protein kinase</keyword>
<dbReference type="PROSITE" id="PS00108">
    <property type="entry name" value="PROTEIN_KINASE_ST"/>
    <property type="match status" value="1"/>
</dbReference>
<evidence type="ECO:0000256" key="6">
    <source>
        <dbReference type="ARBA" id="ARBA00022777"/>
    </source>
</evidence>
<keyword evidence="5 11" id="KW-0547">Nucleotide-binding</keyword>
<feature type="repeat" description="PPR" evidence="10">
    <location>
        <begin position="438"/>
        <end position="472"/>
    </location>
</feature>
<dbReference type="FunFam" id="1.25.40.10:FF:000642">
    <property type="entry name" value="Pentatricopeptide repeat-containing protein mitochondrial"/>
    <property type="match status" value="1"/>
</dbReference>
<dbReference type="NCBIfam" id="TIGR00756">
    <property type="entry name" value="PPR"/>
    <property type="match status" value="3"/>
</dbReference>
<evidence type="ECO:0000256" key="2">
    <source>
        <dbReference type="ARBA" id="ARBA00022527"/>
    </source>
</evidence>
<comment type="catalytic activity">
    <reaction evidence="9">
        <text>L-seryl-[protein] + ATP = O-phospho-L-seryl-[protein] + ADP + H(+)</text>
        <dbReference type="Rhea" id="RHEA:17989"/>
        <dbReference type="Rhea" id="RHEA-COMP:9863"/>
        <dbReference type="Rhea" id="RHEA-COMP:11604"/>
        <dbReference type="ChEBI" id="CHEBI:15378"/>
        <dbReference type="ChEBI" id="CHEBI:29999"/>
        <dbReference type="ChEBI" id="CHEBI:30616"/>
        <dbReference type="ChEBI" id="CHEBI:83421"/>
        <dbReference type="ChEBI" id="CHEBI:456216"/>
        <dbReference type="EC" id="2.7.11.1"/>
    </reaction>
</comment>
<dbReference type="InterPro" id="IPR002885">
    <property type="entry name" value="PPR_rpt"/>
</dbReference>
<evidence type="ECO:0000256" key="11">
    <source>
        <dbReference type="PROSITE-ProRule" id="PRU10141"/>
    </source>
</evidence>
<keyword evidence="3" id="KW-0808">Transferase</keyword>
<dbReference type="SUPFAM" id="SSF56112">
    <property type="entry name" value="Protein kinase-like (PK-like)"/>
    <property type="match status" value="1"/>
</dbReference>
<feature type="binding site" evidence="11">
    <location>
        <position position="795"/>
    </location>
    <ligand>
        <name>ATP</name>
        <dbReference type="ChEBI" id="CHEBI:30616"/>
    </ligand>
</feature>
<gene>
    <name evidence="14" type="ORF">RGQ29_017751</name>
</gene>
<proteinExistence type="predicted"/>
<dbReference type="PROSITE" id="PS51375">
    <property type="entry name" value="PPR"/>
    <property type="match status" value="3"/>
</dbReference>
<dbReference type="FunFam" id="1.25.40.10:FF:000475">
    <property type="entry name" value="Pentatricopeptide repeat-containing protein At5g40410, mitochondrial"/>
    <property type="match status" value="1"/>
</dbReference>
<dbReference type="GO" id="GO:0004674">
    <property type="term" value="F:protein serine/threonine kinase activity"/>
    <property type="evidence" value="ECO:0007669"/>
    <property type="project" value="UniProtKB-KW"/>
</dbReference>
<sequence>MLSKCRSSSIPTVHFKRQLSFPPILSSAQTSQNAQKNDSSLPLSRLRAKIPISEATHFSDPHSAHSFCSNALKVSAKMGFLPQGKQLHAHVIELGLYNVLSLQNQILNVYVRCKEFHDAQRLFDDMRVRNVVSWNTVICGVVDFSSNNRSNLYLGISYFRRMLLEMVWPDDITFNGLFRACIELDDVVIGKELHCFIVKVGFDLNSFVGSALVKLYATCGFVEDARRAFDGILSRDLVLWNVMVSCYVSNCLAKEAFGVFNLMQLKGVKGDEFTFSSLLSLCGTLESCNLGKQIHGLIVRNSFDLDVQVASALVDMYANSQSINDACKGFDGMNIRNVVSWNTMIVAYRQHGDGKEAMKLLKKMLEAGFHPDELTLASILSSCGNLSATSEIMQAHACTIKLGLQVFLSISNSLINAYSKCGSILGAYQCFSSVLEPDLVTWTSVVCAYAFHGLTKEATDLFEKMLSYGIRPDPIIFLGVLSACNHGGLVKKGLHYFNLMTSYYQIVPDSEHYACLIDLLGRFGLLDEAFDVLTSMPMEPGSNSLGAFIGACKVHKNLRLAKWAAEKLFALEPNNPVNYTLMSNLYASERLWHDVARVRKMMRNRCDSKVPGYSWIQISSNVHTFVSSDKSHPQALQASMYGGRNTSSTGSRSVPYSPASVYSDTSTSRSSTSSSRSSVASAARSVAGVFVSCFTPPVDTRSSTKSFADSDEFKPVDAIRASSERKRGSNRGVYASANNSTHEREPGSIKFNIEEIIKATRNFSPSFKIGQGGFGTVFRGRLEDGTLVAVKRAKKSVYDKHLGVEFQSEIRTLAQVEHLNLVKFYGYLEHGDERIVVVEYVPNGTLREHLDCIHGNILDLAARLDIAIDVAHAITYLHMYTDHPIIHRDIKSSNILLTENLRAKVADFGFARLAADSDSGVTHVSTQVKGTAGYLDPEYLRTYQLTEKSDVYSFGVLLVELVTGRRPIEPKRELKERITAKWAMKKFTDGEAITTLDPRLECDAANNLAIEKILELALQCLAPRRQNRPSMRRCAEILWSIRKDYREVSAD</sequence>